<gene>
    <name evidence="1" type="ORF">C8D86_12223</name>
</gene>
<evidence type="ECO:0000313" key="2">
    <source>
        <dbReference type="Proteomes" id="UP000254720"/>
    </source>
</evidence>
<dbReference type="OrthoDB" id="5405867at2"/>
<protein>
    <submittedName>
        <fullName evidence="1">Uncharacterized protein</fullName>
    </submittedName>
</protein>
<dbReference type="Proteomes" id="UP000254720">
    <property type="component" value="Unassembled WGS sequence"/>
</dbReference>
<sequence>MATDIKMAKLDPASVFKSPQEVLQDKSLSRNQKIDILQRWAYDERELAVAEEENMQSSGANKHNILDEVLKCLIKLGIDTDQNEPPPTKHG</sequence>
<organism evidence="1 2">
    <name type="scientific">Aquicella lusitana</name>
    <dbReference type="NCBI Taxonomy" id="254246"/>
    <lineage>
        <taxon>Bacteria</taxon>
        <taxon>Pseudomonadati</taxon>
        <taxon>Pseudomonadota</taxon>
        <taxon>Gammaproteobacteria</taxon>
        <taxon>Legionellales</taxon>
        <taxon>Coxiellaceae</taxon>
        <taxon>Aquicella</taxon>
    </lineage>
</organism>
<accession>A0A370GD32</accession>
<dbReference type="RefSeq" id="WP_114835051.1">
    <property type="nucleotide sequence ID" value="NZ_LR699114.1"/>
</dbReference>
<dbReference type="AlphaFoldDB" id="A0A370GD32"/>
<dbReference type="EMBL" id="QQAX01000022">
    <property type="protein sequence ID" value="RDI40979.1"/>
    <property type="molecule type" value="Genomic_DNA"/>
</dbReference>
<name>A0A370GD32_9COXI</name>
<evidence type="ECO:0000313" key="1">
    <source>
        <dbReference type="EMBL" id="RDI40979.1"/>
    </source>
</evidence>
<comment type="caution">
    <text evidence="1">The sequence shown here is derived from an EMBL/GenBank/DDBJ whole genome shotgun (WGS) entry which is preliminary data.</text>
</comment>
<proteinExistence type="predicted"/>
<reference evidence="1 2" key="1">
    <citation type="submission" date="2018-07" db="EMBL/GenBank/DDBJ databases">
        <title>Genomic Encyclopedia of Type Strains, Phase IV (KMG-IV): sequencing the most valuable type-strain genomes for metagenomic binning, comparative biology and taxonomic classification.</title>
        <authorList>
            <person name="Goeker M."/>
        </authorList>
    </citation>
    <scope>NUCLEOTIDE SEQUENCE [LARGE SCALE GENOMIC DNA]</scope>
    <source>
        <strain evidence="1 2">DSM 16500</strain>
    </source>
</reference>
<keyword evidence="2" id="KW-1185">Reference proteome</keyword>